<accession>A0AAD7VVN5</accession>
<dbReference type="Pfam" id="PF04185">
    <property type="entry name" value="Phosphoesterase"/>
    <property type="match status" value="1"/>
</dbReference>
<evidence type="ECO:0000313" key="5">
    <source>
        <dbReference type="Proteomes" id="UP001217417"/>
    </source>
</evidence>
<comment type="caution">
    <text evidence="4">The sequence shown here is derived from an EMBL/GenBank/DDBJ whole genome shotgun (WGS) entry which is preliminary data.</text>
</comment>
<dbReference type="AlphaFoldDB" id="A0AAD7VVN5"/>
<keyword evidence="3" id="KW-0732">Signal</keyword>
<feature type="signal peptide" evidence="3">
    <location>
        <begin position="1"/>
        <end position="30"/>
    </location>
</feature>
<feature type="chain" id="PRO_5041944508" description="Acid phosphatase" evidence="3">
    <location>
        <begin position="31"/>
        <end position="325"/>
    </location>
</feature>
<dbReference type="GO" id="GO:0016788">
    <property type="term" value="F:hydrolase activity, acting on ester bonds"/>
    <property type="evidence" value="ECO:0007669"/>
    <property type="project" value="InterPro"/>
</dbReference>
<dbReference type="Proteomes" id="UP001217417">
    <property type="component" value="Unassembled WGS sequence"/>
</dbReference>
<feature type="region of interest" description="Disordered" evidence="2">
    <location>
        <begin position="151"/>
        <end position="176"/>
    </location>
</feature>
<name>A0AAD7VVN5_9ASCO</name>
<dbReference type="GeneID" id="80885339"/>
<dbReference type="EMBL" id="JARPMG010000001">
    <property type="protein sequence ID" value="KAJ8103673.1"/>
    <property type="molecule type" value="Genomic_DNA"/>
</dbReference>
<gene>
    <name evidence="4" type="ORF">POJ06DRAFT_284605</name>
</gene>
<sequence>MSALLWNLLSSDSVAVVLTALLSALSGTSALPAAGSTSKAIQTQSSTGPNGELYVPGQFFDRFFMIIGENMDFWDVEAQATFANLWKQARTPNYFAHIAATSYGWNSDSPVNITGSEEGISWAGYAEDYPITQGYNIPYAPEYANGTEVPHFSTKRTSASTSRSSRSRPSTPKTRCNNPYNAEVFWKHLKENKLPQFVYFTPNLLNDGHDTDASYFASYIQETWINTFYYNDYFNAGALNYISLDESGNTTGFNTVPGDNNNHIYAALWGGALSNRNIYDKYDFNRYNHSSIAATLEMNWWGETSLLGRNDTYAPFFAVPNDGTN</sequence>
<evidence type="ECO:0000256" key="1">
    <source>
        <dbReference type="ARBA" id="ARBA00022801"/>
    </source>
</evidence>
<dbReference type="PANTHER" id="PTHR31956">
    <property type="entry name" value="NON-SPECIFIC PHOSPHOLIPASE C4-RELATED"/>
    <property type="match status" value="1"/>
</dbReference>
<protein>
    <recommendedName>
        <fullName evidence="6">Acid phosphatase</fullName>
    </recommendedName>
</protein>
<keyword evidence="1" id="KW-0378">Hydrolase</keyword>
<proteinExistence type="predicted"/>
<dbReference type="RefSeq" id="XP_056047123.1">
    <property type="nucleotide sequence ID" value="XM_056190173.1"/>
</dbReference>
<evidence type="ECO:0000313" key="4">
    <source>
        <dbReference type="EMBL" id="KAJ8103673.1"/>
    </source>
</evidence>
<feature type="compositionally biased region" description="Low complexity" evidence="2">
    <location>
        <begin position="155"/>
        <end position="175"/>
    </location>
</feature>
<dbReference type="PANTHER" id="PTHR31956:SF8">
    <property type="entry name" value="ACID PHOSPHATASE PHOA (AFU_ORTHOLOGUE AFUA_1G03570)"/>
    <property type="match status" value="1"/>
</dbReference>
<organism evidence="4 5">
    <name type="scientific">Lipomyces tetrasporus</name>
    <dbReference type="NCBI Taxonomy" id="54092"/>
    <lineage>
        <taxon>Eukaryota</taxon>
        <taxon>Fungi</taxon>
        <taxon>Dikarya</taxon>
        <taxon>Ascomycota</taxon>
        <taxon>Saccharomycotina</taxon>
        <taxon>Lipomycetes</taxon>
        <taxon>Lipomycetales</taxon>
        <taxon>Lipomycetaceae</taxon>
        <taxon>Lipomyces</taxon>
    </lineage>
</organism>
<evidence type="ECO:0000256" key="2">
    <source>
        <dbReference type="SAM" id="MobiDB-lite"/>
    </source>
</evidence>
<evidence type="ECO:0000256" key="3">
    <source>
        <dbReference type="SAM" id="SignalP"/>
    </source>
</evidence>
<reference evidence="4" key="1">
    <citation type="submission" date="2023-03" db="EMBL/GenBank/DDBJ databases">
        <title>Near-Complete genome sequence of Lipomyces tetrasporous NRRL Y-64009, an oleaginous yeast capable of growing on lignocellulosic hydrolysates.</title>
        <authorList>
            <consortium name="Lawrence Berkeley National Laboratory"/>
            <person name="Jagtap S.S."/>
            <person name="Liu J.-J."/>
            <person name="Walukiewicz H.E."/>
            <person name="Pangilinan J."/>
            <person name="Lipzen A."/>
            <person name="Ahrendt S."/>
            <person name="Koriabine M."/>
            <person name="Cobaugh K."/>
            <person name="Salamov A."/>
            <person name="Yoshinaga Y."/>
            <person name="Ng V."/>
            <person name="Daum C."/>
            <person name="Grigoriev I.V."/>
            <person name="Slininger P.J."/>
            <person name="Dien B.S."/>
            <person name="Jin Y.-S."/>
            <person name="Rao C.V."/>
        </authorList>
    </citation>
    <scope>NUCLEOTIDE SEQUENCE</scope>
    <source>
        <strain evidence="4">NRRL Y-64009</strain>
    </source>
</reference>
<dbReference type="InterPro" id="IPR007312">
    <property type="entry name" value="Phosphoesterase"/>
</dbReference>
<dbReference type="GO" id="GO:0009395">
    <property type="term" value="P:phospholipid catabolic process"/>
    <property type="evidence" value="ECO:0007669"/>
    <property type="project" value="TreeGrafter"/>
</dbReference>
<keyword evidence="5" id="KW-1185">Reference proteome</keyword>
<evidence type="ECO:0008006" key="6">
    <source>
        <dbReference type="Google" id="ProtNLM"/>
    </source>
</evidence>